<dbReference type="PANTHER" id="PTHR39159:SF1">
    <property type="entry name" value="UPF0374 PROTEIN YGAC"/>
    <property type="match status" value="1"/>
</dbReference>
<proteinExistence type="predicted"/>
<dbReference type="Gene3D" id="2.40.380.10">
    <property type="entry name" value="FomD-like"/>
    <property type="match status" value="1"/>
</dbReference>
<evidence type="ECO:0000313" key="3">
    <source>
        <dbReference type="EMBL" id="MBB6635780.1"/>
    </source>
</evidence>
<gene>
    <name evidence="3" type="ORF">H7B67_16800</name>
</gene>
<evidence type="ECO:0000313" key="4">
    <source>
        <dbReference type="Proteomes" id="UP000535838"/>
    </source>
</evidence>
<reference evidence="3 4" key="1">
    <citation type="submission" date="2020-08" db="EMBL/GenBank/DDBJ databases">
        <title>Cohnella phylogeny.</title>
        <authorList>
            <person name="Dunlap C."/>
        </authorList>
    </citation>
    <scope>NUCLEOTIDE SEQUENCE [LARGE SCALE GENOMIC DNA]</scope>
    <source>
        <strain evidence="3 4">DSM 25241</strain>
    </source>
</reference>
<dbReference type="EMBL" id="JACJVQ010000014">
    <property type="protein sequence ID" value="MBB6635780.1"/>
    <property type="molecule type" value="Genomic_DNA"/>
</dbReference>
<dbReference type="AlphaFoldDB" id="A0A841T122"/>
<feature type="domain" description="DUF402" evidence="2">
    <location>
        <begin position="20"/>
        <end position="148"/>
    </location>
</feature>
<evidence type="ECO:0000259" key="2">
    <source>
        <dbReference type="Pfam" id="PF04167"/>
    </source>
</evidence>
<dbReference type="InterPro" id="IPR050212">
    <property type="entry name" value="Ntdp-like"/>
</dbReference>
<dbReference type="InterPro" id="IPR035930">
    <property type="entry name" value="FomD-like_sf"/>
</dbReference>
<protein>
    <submittedName>
        <fullName evidence="3">DUF402 domain-containing protein</fullName>
    </submittedName>
</protein>
<name>A0A841T122_9BACL</name>
<dbReference type="PANTHER" id="PTHR39159">
    <property type="match status" value="1"/>
</dbReference>
<dbReference type="RefSeq" id="WP_185121013.1">
    <property type="nucleotide sequence ID" value="NZ_JACJVQ010000014.1"/>
</dbReference>
<dbReference type="InterPro" id="IPR007295">
    <property type="entry name" value="DUF402"/>
</dbReference>
<keyword evidence="4" id="KW-1185">Reference proteome</keyword>
<keyword evidence="1" id="KW-0378">Hydrolase</keyword>
<organism evidence="3 4">
    <name type="scientific">Cohnella thailandensis</name>
    <dbReference type="NCBI Taxonomy" id="557557"/>
    <lineage>
        <taxon>Bacteria</taxon>
        <taxon>Bacillati</taxon>
        <taxon>Bacillota</taxon>
        <taxon>Bacilli</taxon>
        <taxon>Bacillales</taxon>
        <taxon>Paenibacillaceae</taxon>
        <taxon>Cohnella</taxon>
    </lineage>
</organism>
<dbReference type="SUPFAM" id="SSF159234">
    <property type="entry name" value="FomD-like"/>
    <property type="match status" value="1"/>
</dbReference>
<evidence type="ECO:0000256" key="1">
    <source>
        <dbReference type="ARBA" id="ARBA00022801"/>
    </source>
</evidence>
<sequence>MKYRIKALKYGNIPHYEWDAQEVKTTGDYVLVKSERGRALTHHTKKKTFVMNHSSLELFSLTHGFTVSFEIREGRMASVYCNVALPSVLIGGELSFVDLDLDLLFDGERWFVVDEEEFEENRRKYAYPDSLVEYAIEALRELRQRVEECRFPFNGELDDYIRELIQESLNESR</sequence>
<dbReference type="Proteomes" id="UP000535838">
    <property type="component" value="Unassembled WGS sequence"/>
</dbReference>
<dbReference type="Pfam" id="PF04167">
    <property type="entry name" value="DUF402"/>
    <property type="match status" value="1"/>
</dbReference>
<accession>A0A841T122</accession>
<dbReference type="GO" id="GO:0016787">
    <property type="term" value="F:hydrolase activity"/>
    <property type="evidence" value="ECO:0007669"/>
    <property type="project" value="UniProtKB-KW"/>
</dbReference>
<comment type="caution">
    <text evidence="3">The sequence shown here is derived from an EMBL/GenBank/DDBJ whole genome shotgun (WGS) entry which is preliminary data.</text>
</comment>